<keyword evidence="5" id="KW-0472">Membrane</keyword>
<feature type="compositionally biased region" description="Polar residues" evidence="4">
    <location>
        <begin position="303"/>
        <end position="315"/>
    </location>
</feature>
<dbReference type="SUPFAM" id="SSF50156">
    <property type="entry name" value="PDZ domain-like"/>
    <property type="match status" value="1"/>
</dbReference>
<sequence>MSDSRDQPEGAWWARAEPDPWPPAPENAEVLDSHQAEHDAQPGHAAQPDQGGGAPVEQGGYAGQPDPGGQGSYAGYGGHGGYAGQPGPSAPTETGAYAEQAGHDRQTGYADQGVYGEQVGYAQQPGYGQPQPEAEPAWPRPYSAGPDAPSSGDAGATEPVWPTPAGSHAPVAPAPHSWGEPAPGSGPDWGAGYGSPSPFAPPSHGAGPSYPGGMSALGPGIAVDQRRPEDTPFSTPFAPPYASGGWSGEHYPGYPAPQLGEQPRRRGRTGLLVTLALLGALVAGATGGVVGWRLSEWQDEATISGSTSLPSTARGSQERDPGSVPDIAAQLLERVVSIEVSGGSGSGFVIQQDGYVLTNNHVIASAASGGGGVRVAFEDGRTASARIVGRDSSYDLAVLKVDADDLPVARFGDSDSVVVGDPVIAVGSPLGLSGTVTTGIVSALNRPVTARGESGATSEESFYSAIQTDAAINPGNSGGPLVNAAGDVIGVNSAISSLSRGSTGQSGSIGLGFAIPSNQAKRIAEEIIRTGKATHPVIKVTLDRSSQLAGARIGLPSGDTSGQPAVTPGGPADLAGLREGDVITRADGRKILDADELIVAIRAKAPGDTIKLTYVRDGRSQEVTVTLGSAVAD</sequence>
<dbReference type="InterPro" id="IPR051201">
    <property type="entry name" value="Chloro_Bact_Ser_Proteases"/>
</dbReference>
<feature type="domain" description="PDZ" evidence="6">
    <location>
        <begin position="539"/>
        <end position="618"/>
    </location>
</feature>
<organism evidence="7 8">
    <name type="scientific">Motilibacter deserti</name>
    <dbReference type="NCBI Taxonomy" id="2714956"/>
    <lineage>
        <taxon>Bacteria</taxon>
        <taxon>Bacillati</taxon>
        <taxon>Actinomycetota</taxon>
        <taxon>Actinomycetes</taxon>
        <taxon>Motilibacterales</taxon>
        <taxon>Motilibacteraceae</taxon>
        <taxon>Motilibacter</taxon>
    </lineage>
</organism>
<evidence type="ECO:0000313" key="7">
    <source>
        <dbReference type="EMBL" id="NHC13195.1"/>
    </source>
</evidence>
<dbReference type="InterPro" id="IPR043504">
    <property type="entry name" value="Peptidase_S1_PA_chymotrypsin"/>
</dbReference>
<evidence type="ECO:0000256" key="4">
    <source>
        <dbReference type="SAM" id="MobiDB-lite"/>
    </source>
</evidence>
<dbReference type="Gene3D" id="2.30.42.10">
    <property type="match status" value="1"/>
</dbReference>
<feature type="compositionally biased region" description="Basic and acidic residues" evidence="4">
    <location>
        <begin position="31"/>
        <end position="41"/>
    </location>
</feature>
<feature type="transmembrane region" description="Helical" evidence="5">
    <location>
        <begin position="271"/>
        <end position="294"/>
    </location>
</feature>
<feature type="compositionally biased region" description="Low complexity" evidence="4">
    <location>
        <begin position="121"/>
        <end position="136"/>
    </location>
</feature>
<feature type="region of interest" description="Disordered" evidence="4">
    <location>
        <begin position="303"/>
        <end position="323"/>
    </location>
</feature>
<keyword evidence="3" id="KW-0378">Hydrolase</keyword>
<evidence type="ECO:0000313" key="8">
    <source>
        <dbReference type="Proteomes" id="UP000800981"/>
    </source>
</evidence>
<comment type="similarity">
    <text evidence="1">Belongs to the peptidase S1C family.</text>
</comment>
<dbReference type="Pfam" id="PF13180">
    <property type="entry name" value="PDZ_2"/>
    <property type="match status" value="1"/>
</dbReference>
<dbReference type="SMART" id="SM00228">
    <property type="entry name" value="PDZ"/>
    <property type="match status" value="1"/>
</dbReference>
<evidence type="ECO:0000259" key="6">
    <source>
        <dbReference type="PROSITE" id="PS50106"/>
    </source>
</evidence>
<dbReference type="EMBL" id="JAANNP010000002">
    <property type="protein sequence ID" value="NHC13195.1"/>
    <property type="molecule type" value="Genomic_DNA"/>
</dbReference>
<keyword evidence="2" id="KW-0645">Protease</keyword>
<dbReference type="Pfam" id="PF13365">
    <property type="entry name" value="Trypsin_2"/>
    <property type="match status" value="1"/>
</dbReference>
<dbReference type="InterPro" id="IPR009003">
    <property type="entry name" value="Peptidase_S1_PA"/>
</dbReference>
<keyword evidence="8" id="KW-1185">Reference proteome</keyword>
<dbReference type="PROSITE" id="PS50106">
    <property type="entry name" value="PDZ"/>
    <property type="match status" value="1"/>
</dbReference>
<evidence type="ECO:0000256" key="2">
    <source>
        <dbReference type="ARBA" id="ARBA00022670"/>
    </source>
</evidence>
<feature type="region of interest" description="Disordered" evidence="4">
    <location>
        <begin position="1"/>
        <end position="241"/>
    </location>
</feature>
<dbReference type="RefSeq" id="WP_166279248.1">
    <property type="nucleotide sequence ID" value="NZ_JAANNP010000002.1"/>
</dbReference>
<name>A0ABX0GRT1_9ACTN</name>
<evidence type="ECO:0000256" key="5">
    <source>
        <dbReference type="SAM" id="Phobius"/>
    </source>
</evidence>
<dbReference type="InterPro" id="IPR001940">
    <property type="entry name" value="Peptidase_S1C"/>
</dbReference>
<dbReference type="PANTHER" id="PTHR43343:SF3">
    <property type="entry name" value="PROTEASE DO-LIKE 8, CHLOROPLASTIC"/>
    <property type="match status" value="1"/>
</dbReference>
<dbReference type="SUPFAM" id="SSF50494">
    <property type="entry name" value="Trypsin-like serine proteases"/>
    <property type="match status" value="1"/>
</dbReference>
<keyword evidence="5" id="KW-1133">Transmembrane helix</keyword>
<accession>A0ABX0GRT1</accession>
<feature type="compositionally biased region" description="Gly residues" evidence="4">
    <location>
        <begin position="50"/>
        <end position="84"/>
    </location>
</feature>
<reference evidence="7 8" key="1">
    <citation type="submission" date="2020-03" db="EMBL/GenBank/DDBJ databases">
        <title>Two novel Motilibacter sp.</title>
        <authorList>
            <person name="Liu S."/>
        </authorList>
    </citation>
    <scope>NUCLEOTIDE SEQUENCE [LARGE SCALE GENOMIC DNA]</scope>
    <source>
        <strain evidence="7 8">E257</strain>
    </source>
</reference>
<dbReference type="InterPro" id="IPR001478">
    <property type="entry name" value="PDZ"/>
</dbReference>
<gene>
    <name evidence="7" type="ORF">G9H71_05295</name>
</gene>
<protein>
    <submittedName>
        <fullName evidence="7">PDZ domain-containing protein</fullName>
    </submittedName>
</protein>
<keyword evidence="5" id="KW-0812">Transmembrane</keyword>
<proteinExistence type="inferred from homology"/>
<evidence type="ECO:0000256" key="1">
    <source>
        <dbReference type="ARBA" id="ARBA00010541"/>
    </source>
</evidence>
<comment type="caution">
    <text evidence="7">The sequence shown here is derived from an EMBL/GenBank/DDBJ whole genome shotgun (WGS) entry which is preliminary data.</text>
</comment>
<dbReference type="Gene3D" id="2.40.10.10">
    <property type="entry name" value="Trypsin-like serine proteases"/>
    <property type="match status" value="2"/>
</dbReference>
<dbReference type="Proteomes" id="UP000800981">
    <property type="component" value="Unassembled WGS sequence"/>
</dbReference>
<dbReference type="PRINTS" id="PR00834">
    <property type="entry name" value="PROTEASES2C"/>
</dbReference>
<dbReference type="InterPro" id="IPR036034">
    <property type="entry name" value="PDZ_sf"/>
</dbReference>
<dbReference type="PANTHER" id="PTHR43343">
    <property type="entry name" value="PEPTIDASE S12"/>
    <property type="match status" value="1"/>
</dbReference>
<evidence type="ECO:0000256" key="3">
    <source>
        <dbReference type="ARBA" id="ARBA00022801"/>
    </source>
</evidence>